<dbReference type="GO" id="GO:0016787">
    <property type="term" value="F:hydrolase activity"/>
    <property type="evidence" value="ECO:0007669"/>
    <property type="project" value="UniProtKB-KW"/>
</dbReference>
<dbReference type="AlphaFoldDB" id="A0A2M7QGC2"/>
<organism evidence="5 6">
    <name type="scientific">Candidatus Roizmanbacteria bacterium CG_4_10_14_0_8_um_filter_35_28</name>
    <dbReference type="NCBI Taxonomy" id="1974827"/>
    <lineage>
        <taxon>Bacteria</taxon>
        <taxon>Candidatus Roizmaniibacteriota</taxon>
    </lineage>
</organism>
<sequence>RSGNNKKVKNGSVILIDFGAKYQDYCSDITRMIFVGKPNNEVLNIYQKLLSAQQKTIKQFSNETICKNLDSFCRQQLTNSYSYPHSTGHGVGLQVHEYPKISQTSIDTLQQNQIFTIEPGVYNEGKWGMRIEDTILVKENKQIDVLTKFGKQPLII</sequence>
<dbReference type="Proteomes" id="UP000230344">
    <property type="component" value="Unassembled WGS sequence"/>
</dbReference>
<dbReference type="PROSITE" id="PS00491">
    <property type="entry name" value="PROLINE_PEPTIDASE"/>
    <property type="match status" value="1"/>
</dbReference>
<feature type="non-terminal residue" evidence="5">
    <location>
        <position position="1"/>
    </location>
</feature>
<dbReference type="InterPro" id="IPR000994">
    <property type="entry name" value="Pept_M24"/>
</dbReference>
<comment type="caution">
    <text evidence="5">The sequence shown here is derived from an EMBL/GenBank/DDBJ whole genome shotgun (WGS) entry which is preliminary data.</text>
</comment>
<evidence type="ECO:0000313" key="6">
    <source>
        <dbReference type="Proteomes" id="UP000230344"/>
    </source>
</evidence>
<dbReference type="EMBL" id="PFLH01000006">
    <property type="protein sequence ID" value="PIY71364.1"/>
    <property type="molecule type" value="Genomic_DNA"/>
</dbReference>
<gene>
    <name evidence="5" type="ORF">COY88_00545</name>
</gene>
<dbReference type="InterPro" id="IPR001131">
    <property type="entry name" value="Peptidase_M24B_aminopep-P_CS"/>
</dbReference>
<evidence type="ECO:0000256" key="1">
    <source>
        <dbReference type="ARBA" id="ARBA00022723"/>
    </source>
</evidence>
<evidence type="ECO:0000256" key="2">
    <source>
        <dbReference type="ARBA" id="ARBA00022801"/>
    </source>
</evidence>
<accession>A0A2M7QGC2</accession>
<dbReference type="Gene3D" id="3.90.230.10">
    <property type="entry name" value="Creatinase/methionine aminopeptidase superfamily"/>
    <property type="match status" value="1"/>
</dbReference>
<dbReference type="SUPFAM" id="SSF55920">
    <property type="entry name" value="Creatinase/aminopeptidase"/>
    <property type="match status" value="1"/>
</dbReference>
<dbReference type="InterPro" id="IPR050659">
    <property type="entry name" value="Peptidase_M24B"/>
</dbReference>
<dbReference type="InterPro" id="IPR036005">
    <property type="entry name" value="Creatinase/aminopeptidase-like"/>
</dbReference>
<evidence type="ECO:0000256" key="3">
    <source>
        <dbReference type="RuleBase" id="RU000590"/>
    </source>
</evidence>
<dbReference type="Pfam" id="PF00557">
    <property type="entry name" value="Peptidase_M24"/>
    <property type="match status" value="1"/>
</dbReference>
<comment type="similarity">
    <text evidence="3">Belongs to the peptidase M24B family.</text>
</comment>
<keyword evidence="1 3" id="KW-0479">Metal-binding</keyword>
<dbReference type="GO" id="GO:0046872">
    <property type="term" value="F:metal ion binding"/>
    <property type="evidence" value="ECO:0007669"/>
    <property type="project" value="UniProtKB-KW"/>
</dbReference>
<evidence type="ECO:0000313" key="5">
    <source>
        <dbReference type="EMBL" id="PIY71364.1"/>
    </source>
</evidence>
<protein>
    <recommendedName>
        <fullName evidence="4">Peptidase M24 domain-containing protein</fullName>
    </recommendedName>
</protein>
<evidence type="ECO:0000259" key="4">
    <source>
        <dbReference type="Pfam" id="PF00557"/>
    </source>
</evidence>
<dbReference type="PANTHER" id="PTHR46112">
    <property type="entry name" value="AMINOPEPTIDASE"/>
    <property type="match status" value="1"/>
</dbReference>
<keyword evidence="2" id="KW-0378">Hydrolase</keyword>
<reference evidence="6" key="1">
    <citation type="submission" date="2017-09" db="EMBL/GenBank/DDBJ databases">
        <title>Depth-based differentiation of microbial function through sediment-hosted aquifers and enrichment of novel symbionts in the deep terrestrial subsurface.</title>
        <authorList>
            <person name="Probst A.J."/>
            <person name="Ladd B."/>
            <person name="Jarett J.K."/>
            <person name="Geller-Mcgrath D.E."/>
            <person name="Sieber C.M.K."/>
            <person name="Emerson J.B."/>
            <person name="Anantharaman K."/>
            <person name="Thomas B.C."/>
            <person name="Malmstrom R."/>
            <person name="Stieglmeier M."/>
            <person name="Klingl A."/>
            <person name="Woyke T."/>
            <person name="Ryan C.M."/>
            <person name="Banfield J.F."/>
        </authorList>
    </citation>
    <scope>NUCLEOTIDE SEQUENCE [LARGE SCALE GENOMIC DNA]</scope>
</reference>
<dbReference type="PANTHER" id="PTHR46112:SF2">
    <property type="entry name" value="XAA-PRO AMINOPEPTIDASE P-RELATED"/>
    <property type="match status" value="1"/>
</dbReference>
<name>A0A2M7QGC2_9BACT</name>
<feature type="domain" description="Peptidase M24" evidence="4">
    <location>
        <begin position="4"/>
        <end position="139"/>
    </location>
</feature>
<proteinExistence type="inferred from homology"/>